<dbReference type="AlphaFoldDB" id="A0A9W8DKS3"/>
<evidence type="ECO:0000313" key="5">
    <source>
        <dbReference type="Proteomes" id="UP001150538"/>
    </source>
</evidence>
<dbReference type="Pfam" id="PF04438">
    <property type="entry name" value="zf-HIT"/>
    <property type="match status" value="1"/>
</dbReference>
<keyword evidence="1" id="KW-0479">Metal-binding</keyword>
<dbReference type="GO" id="GO:0008270">
    <property type="term" value="F:zinc ion binding"/>
    <property type="evidence" value="ECO:0007669"/>
    <property type="project" value="UniProtKB-UniRule"/>
</dbReference>
<evidence type="ECO:0000256" key="2">
    <source>
        <dbReference type="SAM" id="MobiDB-lite"/>
    </source>
</evidence>
<dbReference type="PANTHER" id="PTHR15555">
    <property type="entry name" value="ZINC FINGER HIT DOMAIN CONTAINING PROTEIN 2 PROTEIN FON -RELATED"/>
    <property type="match status" value="1"/>
</dbReference>
<keyword evidence="1" id="KW-0863">Zinc-finger</keyword>
<feature type="domain" description="HIT-type" evidence="3">
    <location>
        <begin position="15"/>
        <end position="48"/>
    </location>
</feature>
<dbReference type="InterPro" id="IPR039646">
    <property type="entry name" value="ZNHIT2"/>
</dbReference>
<accession>A0A9W8DKS3</accession>
<reference evidence="4" key="1">
    <citation type="submission" date="2022-07" db="EMBL/GenBank/DDBJ databases">
        <title>Phylogenomic reconstructions and comparative analyses of Kickxellomycotina fungi.</title>
        <authorList>
            <person name="Reynolds N.K."/>
            <person name="Stajich J.E."/>
            <person name="Barry K."/>
            <person name="Grigoriev I.V."/>
            <person name="Crous P."/>
            <person name="Smith M.E."/>
        </authorList>
    </citation>
    <scope>NUCLEOTIDE SEQUENCE</scope>
    <source>
        <strain evidence="4">NBRC 100468</strain>
    </source>
</reference>
<dbReference type="PANTHER" id="PTHR15555:SF0">
    <property type="entry name" value="ZINC FINGER HIT DOMAIN-CONTAINING PROTEIN 2"/>
    <property type="match status" value="1"/>
</dbReference>
<dbReference type="Gene3D" id="3.30.60.190">
    <property type="match status" value="1"/>
</dbReference>
<organism evidence="4 5">
    <name type="scientific">Mycoemilia scoparia</name>
    <dbReference type="NCBI Taxonomy" id="417184"/>
    <lineage>
        <taxon>Eukaryota</taxon>
        <taxon>Fungi</taxon>
        <taxon>Fungi incertae sedis</taxon>
        <taxon>Zoopagomycota</taxon>
        <taxon>Kickxellomycotina</taxon>
        <taxon>Kickxellomycetes</taxon>
        <taxon>Kickxellales</taxon>
        <taxon>Kickxellaceae</taxon>
        <taxon>Mycoemilia</taxon>
    </lineage>
</organism>
<sequence>MVKSKYLTTKAFGTCQICESNPASYNCPRCDTKYCSLECYKHEKHNQCSETFYQKQVHDALKEQGKDDLSEEEKKEMLDLLKEYHEALNQDQDYILDQMGENDIFERFGDLNLESASAEQIWERMSWKERREFESLISSSNSGGGGGSMSNVKQDKKKPAKDQSDGDDSENLNLEQLIDVWKPWWTNYKPVIGGSSPLQPTLKNPKIQKIVANQDNSKESQTPPSSTEQQKQQIPEIVDKSSIKPLDKLLTKPPHPSVLNQIIFLILAYVYTSRHLNGISASASSSISSSHSDNSPKLIRKILTEIAPFLYQKRTPIYSSADEVIVTGFENIQKYEHRNHLPLEAKTMLLDDIETICSNPNLVLAVLSELYRLFNIEQLPPPPPPQEQSKHKKHLFLAASRLYFLISVAYYFTPSLNTATTAGGVSGGDNDSDISINSSLNHLLPQEQQQQQQQQLLDPLPKQKLDIIKNINDSRENSKKRQAENSSRVAVWGSVVSQIESIKSGYILDDMEQKHAESNVKRLTNDNHSQGGDDDDALQNCNKDRLPLIQKIADL</sequence>
<feature type="region of interest" description="Disordered" evidence="2">
    <location>
        <begin position="136"/>
        <end position="171"/>
    </location>
</feature>
<evidence type="ECO:0000259" key="3">
    <source>
        <dbReference type="PROSITE" id="PS51083"/>
    </source>
</evidence>
<name>A0A9W8DKS3_9FUNG</name>
<dbReference type="OrthoDB" id="18412at2759"/>
<dbReference type="Proteomes" id="UP001150538">
    <property type="component" value="Unassembled WGS sequence"/>
</dbReference>
<dbReference type="InterPro" id="IPR007529">
    <property type="entry name" value="Znf_HIT"/>
</dbReference>
<feature type="region of interest" description="Disordered" evidence="2">
    <location>
        <begin position="214"/>
        <end position="238"/>
    </location>
</feature>
<protein>
    <recommendedName>
        <fullName evidence="3">HIT-type domain-containing protein</fullName>
    </recommendedName>
</protein>
<feature type="compositionally biased region" description="Polar residues" evidence="2">
    <location>
        <begin position="214"/>
        <end position="233"/>
    </location>
</feature>
<evidence type="ECO:0000256" key="1">
    <source>
        <dbReference type="PROSITE-ProRule" id="PRU00453"/>
    </source>
</evidence>
<keyword evidence="1" id="KW-0862">Zinc</keyword>
<dbReference type="EMBL" id="JANBPU010000215">
    <property type="protein sequence ID" value="KAJ1914156.1"/>
    <property type="molecule type" value="Genomic_DNA"/>
</dbReference>
<dbReference type="PROSITE" id="PS51083">
    <property type="entry name" value="ZF_HIT"/>
    <property type="match status" value="1"/>
</dbReference>
<proteinExistence type="predicted"/>
<dbReference type="CDD" id="cd23023">
    <property type="entry name" value="zf-HIT_BCD1"/>
    <property type="match status" value="1"/>
</dbReference>
<evidence type="ECO:0000313" key="4">
    <source>
        <dbReference type="EMBL" id="KAJ1914156.1"/>
    </source>
</evidence>
<gene>
    <name evidence="4" type="ORF">H4219_004910</name>
</gene>
<dbReference type="SUPFAM" id="SSF144232">
    <property type="entry name" value="HIT/MYND zinc finger-like"/>
    <property type="match status" value="1"/>
</dbReference>
<comment type="caution">
    <text evidence="4">The sequence shown here is derived from an EMBL/GenBank/DDBJ whole genome shotgun (WGS) entry which is preliminary data.</text>
</comment>
<keyword evidence="5" id="KW-1185">Reference proteome</keyword>